<dbReference type="CDD" id="cd13901">
    <property type="entry name" value="CuRO_3_MaLCC_like"/>
    <property type="match status" value="1"/>
</dbReference>
<evidence type="ECO:0000256" key="1">
    <source>
        <dbReference type="ARBA" id="ARBA00010609"/>
    </source>
</evidence>
<keyword evidence="3" id="KW-0677">Repeat</keyword>
<feature type="domain" description="Plastocyanin-like" evidence="9">
    <location>
        <begin position="414"/>
        <end position="532"/>
    </location>
</feature>
<keyword evidence="7" id="KW-0732">Signal</keyword>
<dbReference type="SUPFAM" id="SSF49503">
    <property type="entry name" value="Cupredoxins"/>
    <property type="match status" value="3"/>
</dbReference>
<dbReference type="GO" id="GO:0016491">
    <property type="term" value="F:oxidoreductase activity"/>
    <property type="evidence" value="ECO:0007669"/>
    <property type="project" value="UniProtKB-KW"/>
</dbReference>
<evidence type="ECO:0000256" key="6">
    <source>
        <dbReference type="ARBA" id="ARBA00023180"/>
    </source>
</evidence>
<reference evidence="12" key="1">
    <citation type="journal article" date="2017" name="Nat. Microbiol.">
        <title>Global analysis of biosynthetic gene clusters reveals vast potential of secondary metabolite production in Penicillium species.</title>
        <authorList>
            <person name="Nielsen J.C."/>
            <person name="Grijseels S."/>
            <person name="Prigent S."/>
            <person name="Ji B."/>
            <person name="Dainat J."/>
            <person name="Nielsen K.F."/>
            <person name="Frisvad J.C."/>
            <person name="Workman M."/>
            <person name="Nielsen J."/>
        </authorList>
    </citation>
    <scope>NUCLEOTIDE SEQUENCE [LARGE SCALE GENOMIC DNA]</scope>
    <source>
        <strain evidence="12">IBT 29486</strain>
    </source>
</reference>
<dbReference type="InterPro" id="IPR011706">
    <property type="entry name" value="Cu-oxidase_C"/>
</dbReference>
<dbReference type="Pfam" id="PF00394">
    <property type="entry name" value="Cu-oxidase"/>
    <property type="match status" value="1"/>
</dbReference>
<comment type="similarity">
    <text evidence="1">Belongs to the multicopper oxidase family.</text>
</comment>
<dbReference type="Pfam" id="PF07731">
    <property type="entry name" value="Cu-oxidase_2"/>
    <property type="match status" value="1"/>
</dbReference>
<evidence type="ECO:0000259" key="10">
    <source>
        <dbReference type="Pfam" id="PF07732"/>
    </source>
</evidence>
<keyword evidence="2" id="KW-0479">Metal-binding</keyword>
<accession>A0A1V6RMA5</accession>
<dbReference type="PANTHER" id="PTHR11709:SF71">
    <property type="entry name" value="OXIDOREDUCTASE TPCJ"/>
    <property type="match status" value="1"/>
</dbReference>
<evidence type="ECO:0000256" key="2">
    <source>
        <dbReference type="ARBA" id="ARBA00022723"/>
    </source>
</evidence>
<evidence type="ECO:0000256" key="4">
    <source>
        <dbReference type="ARBA" id="ARBA00023002"/>
    </source>
</evidence>
<name>A0A1V6RMA5_9EURO</name>
<dbReference type="PANTHER" id="PTHR11709">
    <property type="entry name" value="MULTI-COPPER OXIDASE"/>
    <property type="match status" value="1"/>
</dbReference>
<keyword evidence="5" id="KW-0186">Copper</keyword>
<dbReference type="EMBL" id="MDYP01000039">
    <property type="protein sequence ID" value="OQE02710.1"/>
    <property type="molecule type" value="Genomic_DNA"/>
</dbReference>
<evidence type="ECO:0000256" key="3">
    <source>
        <dbReference type="ARBA" id="ARBA00022737"/>
    </source>
</evidence>
<dbReference type="InterPro" id="IPR045087">
    <property type="entry name" value="Cu-oxidase_fam"/>
</dbReference>
<keyword evidence="4" id="KW-0560">Oxidoreductase</keyword>
<feature type="domain" description="Plastocyanin-like" evidence="8">
    <location>
        <begin position="182"/>
        <end position="341"/>
    </location>
</feature>
<dbReference type="STRING" id="29845.A0A1V6RMA5"/>
<keyword evidence="6" id="KW-0325">Glycoprotein</keyword>
<dbReference type="Pfam" id="PF07732">
    <property type="entry name" value="Cu-oxidase_3"/>
    <property type="match status" value="1"/>
</dbReference>
<feature type="signal peptide" evidence="7">
    <location>
        <begin position="1"/>
        <end position="22"/>
    </location>
</feature>
<evidence type="ECO:0000259" key="8">
    <source>
        <dbReference type="Pfam" id="PF00394"/>
    </source>
</evidence>
<dbReference type="InterPro" id="IPR011707">
    <property type="entry name" value="Cu-oxidase-like_N"/>
</dbReference>
<evidence type="ECO:0000256" key="5">
    <source>
        <dbReference type="ARBA" id="ARBA00023008"/>
    </source>
</evidence>
<dbReference type="FunFam" id="2.60.40.420:FF:000021">
    <property type="entry name" value="Extracellular dihydrogeodin oxidase/laccase"/>
    <property type="match status" value="1"/>
</dbReference>
<dbReference type="CDD" id="cd13880">
    <property type="entry name" value="CuRO_2_MaLCC_like"/>
    <property type="match status" value="1"/>
</dbReference>
<organism evidence="11 12">
    <name type="scientific">Penicillium vulpinum</name>
    <dbReference type="NCBI Taxonomy" id="29845"/>
    <lineage>
        <taxon>Eukaryota</taxon>
        <taxon>Fungi</taxon>
        <taxon>Dikarya</taxon>
        <taxon>Ascomycota</taxon>
        <taxon>Pezizomycotina</taxon>
        <taxon>Eurotiomycetes</taxon>
        <taxon>Eurotiomycetidae</taxon>
        <taxon>Eurotiales</taxon>
        <taxon>Aspergillaceae</taxon>
        <taxon>Penicillium</taxon>
    </lineage>
</organism>
<evidence type="ECO:0000313" key="12">
    <source>
        <dbReference type="Proteomes" id="UP000191518"/>
    </source>
</evidence>
<dbReference type="InterPro" id="IPR008972">
    <property type="entry name" value="Cupredoxin"/>
</dbReference>
<keyword evidence="12" id="KW-1185">Reference proteome</keyword>
<evidence type="ECO:0000259" key="9">
    <source>
        <dbReference type="Pfam" id="PF07731"/>
    </source>
</evidence>
<gene>
    <name evidence="11" type="ORF">PENVUL_c039G03849</name>
</gene>
<dbReference type="Gene3D" id="2.60.40.420">
    <property type="entry name" value="Cupredoxins - blue copper proteins"/>
    <property type="match status" value="3"/>
</dbReference>
<evidence type="ECO:0008006" key="13">
    <source>
        <dbReference type="Google" id="ProtNLM"/>
    </source>
</evidence>
<dbReference type="Proteomes" id="UP000191518">
    <property type="component" value="Unassembled WGS sequence"/>
</dbReference>
<comment type="caution">
    <text evidence="11">The sequence shown here is derived from an EMBL/GenBank/DDBJ whole genome shotgun (WGS) entry which is preliminary data.</text>
</comment>
<protein>
    <recommendedName>
        <fullName evidence="13">Laccase</fullName>
    </recommendedName>
</protein>
<dbReference type="InterPro" id="IPR001117">
    <property type="entry name" value="Cu-oxidase_2nd"/>
</dbReference>
<dbReference type="GO" id="GO:0005507">
    <property type="term" value="F:copper ion binding"/>
    <property type="evidence" value="ECO:0007669"/>
    <property type="project" value="InterPro"/>
</dbReference>
<evidence type="ECO:0000313" key="11">
    <source>
        <dbReference type="EMBL" id="OQE02710.1"/>
    </source>
</evidence>
<feature type="domain" description="Plastocyanin-like" evidence="10">
    <location>
        <begin position="57"/>
        <end position="171"/>
    </location>
</feature>
<proteinExistence type="inferred from homology"/>
<dbReference type="FunFam" id="2.60.40.420:FF:000038">
    <property type="entry name" value="Extracellular dihydrogeodin oxidase/laccase"/>
    <property type="match status" value="1"/>
</dbReference>
<dbReference type="CDD" id="cd13854">
    <property type="entry name" value="CuRO_1_MaLCC_like"/>
    <property type="match status" value="1"/>
</dbReference>
<feature type="chain" id="PRO_5013093782" description="Laccase" evidence="7">
    <location>
        <begin position="23"/>
        <end position="569"/>
    </location>
</feature>
<dbReference type="AlphaFoldDB" id="A0A1V6RMA5"/>
<evidence type="ECO:0000256" key="7">
    <source>
        <dbReference type="SAM" id="SignalP"/>
    </source>
</evidence>
<sequence length="569" mass="63858">MGLLTKSVKLAAILFGVALVNAEFCENTPTSRDCWGEYSTSTDYSSVTPDTGYWLSVQNTTLAPDGYERQMLVFNGSYPGPRIEANWGDMLVIHVTNELTDNGTAVHWHGIRQQGSNQYDGVPGVTQCPIAPGEKMTYKFRAAQYGTAWYHSHWSLQLSDGLYGPIIIHGPATANYDVELGPLFMTDWYHQSAFILWVQSGMYGGFPVRQNAVAPNGLLNGTNTFPCDESNDPACLGTGKRSETVVQKGKKYRLRLLASQTDSWMKFSIDGHKLTVIAADLVPIVPYQADSVILASGQRYDIVFEADQDIGNYWMRAIYQTACNGLSIDRNDIKGILRYEGASQSDPTTTQWSSITNSCGDEPYASLVPYVKKDVGKADSQKNLNIGWFYETDLVYHWAINTKALEIDWQRPTDLLIYRNESVFPTDYNIYEIPADKTWTYWVIQDLGLVNAYHPFHLHGHDFHILAQGFGLYTPLTKLNRENPPRRDTATMAGFGYLVIAFENDNPGSWLMHCHIAWHASQSLALQFVEHQSEIPALVDSVSADFESTCAKWETYYKSSLHKQDDSGI</sequence>